<evidence type="ECO:0000256" key="1">
    <source>
        <dbReference type="SAM" id="Phobius"/>
    </source>
</evidence>
<dbReference type="AlphaFoldDB" id="A0A6G1QAX9"/>
<keyword evidence="1" id="KW-1133">Transmembrane helix</keyword>
<feature type="transmembrane region" description="Helical" evidence="1">
    <location>
        <begin position="49"/>
        <end position="72"/>
    </location>
</feature>
<keyword evidence="3" id="KW-1185">Reference proteome</keyword>
<evidence type="ECO:0000313" key="2">
    <source>
        <dbReference type="EMBL" id="KAF3699705.1"/>
    </source>
</evidence>
<proteinExistence type="predicted"/>
<accession>A0A6G1QAX9</accession>
<protein>
    <submittedName>
        <fullName evidence="2">Uncharacterized protein</fullName>
    </submittedName>
</protein>
<evidence type="ECO:0000313" key="3">
    <source>
        <dbReference type="Proteomes" id="UP000503349"/>
    </source>
</evidence>
<keyword evidence="1" id="KW-0812">Transmembrane</keyword>
<dbReference type="Proteomes" id="UP000503349">
    <property type="component" value="Chromosome 15"/>
</dbReference>
<organism evidence="2 3">
    <name type="scientific">Channa argus</name>
    <name type="common">Northern snakehead</name>
    <name type="synonym">Ophicephalus argus</name>
    <dbReference type="NCBI Taxonomy" id="215402"/>
    <lineage>
        <taxon>Eukaryota</taxon>
        <taxon>Metazoa</taxon>
        <taxon>Chordata</taxon>
        <taxon>Craniata</taxon>
        <taxon>Vertebrata</taxon>
        <taxon>Euteleostomi</taxon>
        <taxon>Actinopterygii</taxon>
        <taxon>Neopterygii</taxon>
        <taxon>Teleostei</taxon>
        <taxon>Neoteleostei</taxon>
        <taxon>Acanthomorphata</taxon>
        <taxon>Anabantaria</taxon>
        <taxon>Anabantiformes</taxon>
        <taxon>Channoidei</taxon>
        <taxon>Channidae</taxon>
        <taxon>Channa</taxon>
    </lineage>
</organism>
<dbReference type="EMBL" id="CM015726">
    <property type="protein sequence ID" value="KAF3699705.1"/>
    <property type="molecule type" value="Genomic_DNA"/>
</dbReference>
<sequence>MEEEVKQNRKEGDEVCYNVAIEIKETRNNLFPSSVRTVYYVFNLSLCPFTYLLVCVFLLASYSLYGCFVCVVNSVI</sequence>
<reference evidence="3" key="2">
    <citation type="submission" date="2019-02" db="EMBL/GenBank/DDBJ databases">
        <title>Opniocepnalus argus Var Kimnra genome.</title>
        <authorList>
            <person name="Zhou C."/>
            <person name="Xiao S."/>
        </authorList>
    </citation>
    <scope>NUCLEOTIDE SEQUENCE [LARGE SCALE GENOMIC DNA]</scope>
</reference>
<name>A0A6G1QAX9_CHAAH</name>
<reference evidence="2 3" key="1">
    <citation type="submission" date="2019-02" db="EMBL/GenBank/DDBJ databases">
        <title>Opniocepnalus argus genome.</title>
        <authorList>
            <person name="Zhou C."/>
            <person name="Xiao S."/>
        </authorList>
    </citation>
    <scope>NUCLEOTIDE SEQUENCE [LARGE SCALE GENOMIC DNA]</scope>
    <source>
        <strain evidence="2">OARG1902GOOAL</strain>
        <tissue evidence="2">Muscle</tissue>
    </source>
</reference>
<keyword evidence="1" id="KW-0472">Membrane</keyword>
<gene>
    <name evidence="2" type="ORF">EXN66_Car015392</name>
</gene>